<dbReference type="EMBL" id="DF973357">
    <property type="protein sequence ID" value="GAU27553.1"/>
    <property type="molecule type" value="Genomic_DNA"/>
</dbReference>
<dbReference type="AlphaFoldDB" id="A0A2Z6MBT3"/>
<reference evidence="3" key="1">
    <citation type="journal article" date="2017" name="Front. Plant Sci.">
        <title>Climate Clever Clovers: New Paradigm to Reduce the Environmental Footprint of Ruminants by Breeding Low Methanogenic Forages Utilizing Haplotype Variation.</title>
        <authorList>
            <person name="Kaur P."/>
            <person name="Appels R."/>
            <person name="Bayer P.E."/>
            <person name="Keeble-Gagnere G."/>
            <person name="Wang J."/>
            <person name="Hirakawa H."/>
            <person name="Shirasawa K."/>
            <person name="Vercoe P."/>
            <person name="Stefanova K."/>
            <person name="Durmic Z."/>
            <person name="Nichols P."/>
            <person name="Revell C."/>
            <person name="Isobe S.N."/>
            <person name="Edwards D."/>
            <person name="Erskine W."/>
        </authorList>
    </citation>
    <scope>NUCLEOTIDE SEQUENCE [LARGE SCALE GENOMIC DNA]</scope>
    <source>
        <strain evidence="3">cv. Daliak</strain>
    </source>
</reference>
<dbReference type="Proteomes" id="UP000242715">
    <property type="component" value="Unassembled WGS sequence"/>
</dbReference>
<evidence type="ECO:0000313" key="2">
    <source>
        <dbReference type="EMBL" id="GAU27553.1"/>
    </source>
</evidence>
<protein>
    <submittedName>
        <fullName evidence="2">Uncharacterized protein</fullName>
    </submittedName>
</protein>
<evidence type="ECO:0000313" key="3">
    <source>
        <dbReference type="Proteomes" id="UP000242715"/>
    </source>
</evidence>
<organism evidence="2 3">
    <name type="scientific">Trifolium subterraneum</name>
    <name type="common">Subterranean clover</name>
    <dbReference type="NCBI Taxonomy" id="3900"/>
    <lineage>
        <taxon>Eukaryota</taxon>
        <taxon>Viridiplantae</taxon>
        <taxon>Streptophyta</taxon>
        <taxon>Embryophyta</taxon>
        <taxon>Tracheophyta</taxon>
        <taxon>Spermatophyta</taxon>
        <taxon>Magnoliopsida</taxon>
        <taxon>eudicotyledons</taxon>
        <taxon>Gunneridae</taxon>
        <taxon>Pentapetalae</taxon>
        <taxon>rosids</taxon>
        <taxon>fabids</taxon>
        <taxon>Fabales</taxon>
        <taxon>Fabaceae</taxon>
        <taxon>Papilionoideae</taxon>
        <taxon>50 kb inversion clade</taxon>
        <taxon>NPAAA clade</taxon>
        <taxon>Hologalegina</taxon>
        <taxon>IRL clade</taxon>
        <taxon>Trifolieae</taxon>
        <taxon>Trifolium</taxon>
    </lineage>
</organism>
<gene>
    <name evidence="2" type="ORF">TSUD_29850</name>
</gene>
<keyword evidence="3" id="KW-1185">Reference proteome</keyword>
<sequence>MPTQGGEREVAIVASTSKISAGLGLIKVDLEELTSKDPLGALELMMHSRGSCDKASSISTTSESDFGQ</sequence>
<proteinExistence type="predicted"/>
<evidence type="ECO:0000256" key="1">
    <source>
        <dbReference type="SAM" id="MobiDB-lite"/>
    </source>
</evidence>
<name>A0A2Z6MBT3_TRISU</name>
<accession>A0A2Z6MBT3</accession>
<feature type="region of interest" description="Disordered" evidence="1">
    <location>
        <begin position="49"/>
        <end position="68"/>
    </location>
</feature>
<feature type="compositionally biased region" description="Polar residues" evidence="1">
    <location>
        <begin position="54"/>
        <end position="68"/>
    </location>
</feature>